<name>A0A8J7CEZ7_9BACT</name>
<accession>A0A8J7CEZ7</accession>
<proteinExistence type="predicted"/>
<sequence length="133" mass="14548">MIVILGASYAQGWTPACDGGLTFVNRGAPGEQSFEMLARFETDVVAENPATVLLWGYINDIFRSEEPDRDAVKQRARDSFIEMIRLSREHGIEPVLATEVTIRPKAGLKEGLAGLVGSITGKTGYQDRINAHV</sequence>
<evidence type="ECO:0000313" key="1">
    <source>
        <dbReference type="EMBL" id="MBD3868834.1"/>
    </source>
</evidence>
<evidence type="ECO:0008006" key="3">
    <source>
        <dbReference type="Google" id="ProtNLM"/>
    </source>
</evidence>
<comment type="caution">
    <text evidence="1">The sequence shown here is derived from an EMBL/GenBank/DDBJ whole genome shotgun (WGS) entry which is preliminary data.</text>
</comment>
<evidence type="ECO:0000313" key="2">
    <source>
        <dbReference type="Proteomes" id="UP000648239"/>
    </source>
</evidence>
<dbReference type="SUPFAM" id="SSF52266">
    <property type="entry name" value="SGNH hydrolase"/>
    <property type="match status" value="1"/>
</dbReference>
<dbReference type="Proteomes" id="UP000648239">
    <property type="component" value="Unassembled WGS sequence"/>
</dbReference>
<dbReference type="InterPro" id="IPR036514">
    <property type="entry name" value="SGNH_hydro_sf"/>
</dbReference>
<dbReference type="GO" id="GO:0016788">
    <property type="term" value="F:hydrolase activity, acting on ester bonds"/>
    <property type="evidence" value="ECO:0007669"/>
    <property type="project" value="UniProtKB-ARBA"/>
</dbReference>
<reference evidence="1 2" key="1">
    <citation type="submission" date="2020-08" db="EMBL/GenBank/DDBJ databases">
        <title>Acidobacteriota in marine sediments use diverse sulfur dissimilation pathways.</title>
        <authorList>
            <person name="Wasmund K."/>
        </authorList>
    </citation>
    <scope>NUCLEOTIDE SEQUENCE [LARGE SCALE GENOMIC DNA]</scope>
    <source>
        <strain evidence="1">MAG AM4</strain>
    </source>
</reference>
<dbReference type="Gene3D" id="3.40.50.1110">
    <property type="entry name" value="SGNH hydrolase"/>
    <property type="match status" value="1"/>
</dbReference>
<dbReference type="EMBL" id="JACXWD010000045">
    <property type="protein sequence ID" value="MBD3868834.1"/>
    <property type="molecule type" value="Genomic_DNA"/>
</dbReference>
<gene>
    <name evidence="1" type="ORF">IFK94_11970</name>
</gene>
<organism evidence="1 2">
    <name type="scientific">Candidatus Polarisedimenticola svalbardensis</name>
    <dbReference type="NCBI Taxonomy" id="2886004"/>
    <lineage>
        <taxon>Bacteria</taxon>
        <taxon>Pseudomonadati</taxon>
        <taxon>Acidobacteriota</taxon>
        <taxon>Candidatus Polarisedimenticolia</taxon>
        <taxon>Candidatus Polarisedimenticolales</taxon>
        <taxon>Candidatus Polarisedimenticolaceae</taxon>
        <taxon>Candidatus Polarisedimenticola</taxon>
    </lineage>
</organism>
<feature type="non-terminal residue" evidence="1">
    <location>
        <position position="133"/>
    </location>
</feature>
<protein>
    <recommendedName>
        <fullName evidence="3">SGNH hydrolase-type esterase domain-containing protein</fullName>
    </recommendedName>
</protein>
<dbReference type="AlphaFoldDB" id="A0A8J7CEZ7"/>